<comment type="subunit">
    <text evidence="7">Homodimer.</text>
</comment>
<dbReference type="PANTHER" id="PTHR42916:SF1">
    <property type="entry name" value="PROTEIN PHYLLO, CHLOROPLASTIC"/>
    <property type="match status" value="1"/>
</dbReference>
<dbReference type="InterPro" id="IPR004433">
    <property type="entry name" value="MenaQ_synth_MenD"/>
</dbReference>
<evidence type="ECO:0000313" key="12">
    <source>
        <dbReference type="Proteomes" id="UP000249799"/>
    </source>
</evidence>
<dbReference type="SUPFAM" id="SSF52518">
    <property type="entry name" value="Thiamin diphosphate-binding fold (THDP-binding)"/>
    <property type="match status" value="2"/>
</dbReference>
<dbReference type="Gene3D" id="3.40.50.970">
    <property type="match status" value="2"/>
</dbReference>
<comment type="pathway">
    <text evidence="7">Quinol/quinone metabolism; menaquinone biosynthesis.</text>
</comment>
<dbReference type="GO" id="GO:0000287">
    <property type="term" value="F:magnesium ion binding"/>
    <property type="evidence" value="ECO:0007669"/>
    <property type="project" value="UniProtKB-UniRule"/>
</dbReference>
<dbReference type="Pfam" id="PF02776">
    <property type="entry name" value="TPP_enzyme_N"/>
    <property type="match status" value="1"/>
</dbReference>
<dbReference type="EMBL" id="CP030032">
    <property type="protein sequence ID" value="AWV88450.1"/>
    <property type="molecule type" value="Genomic_DNA"/>
</dbReference>
<evidence type="ECO:0000256" key="1">
    <source>
        <dbReference type="ARBA" id="ARBA00022428"/>
    </source>
</evidence>
<feature type="region of interest" description="Disordered" evidence="8">
    <location>
        <begin position="1"/>
        <end position="29"/>
    </location>
</feature>
<evidence type="ECO:0000256" key="4">
    <source>
        <dbReference type="ARBA" id="ARBA00022842"/>
    </source>
</evidence>
<comment type="catalytic activity">
    <reaction evidence="7">
        <text>isochorismate + 2-oxoglutarate + H(+) = 5-enolpyruvoyl-6-hydroxy-2-succinyl-cyclohex-3-ene-1-carboxylate + CO2</text>
        <dbReference type="Rhea" id="RHEA:25593"/>
        <dbReference type="ChEBI" id="CHEBI:15378"/>
        <dbReference type="ChEBI" id="CHEBI:16526"/>
        <dbReference type="ChEBI" id="CHEBI:16810"/>
        <dbReference type="ChEBI" id="CHEBI:29780"/>
        <dbReference type="ChEBI" id="CHEBI:58818"/>
        <dbReference type="EC" id="2.2.1.9"/>
    </reaction>
</comment>
<dbReference type="HAMAP" id="MF_01659">
    <property type="entry name" value="MenD"/>
    <property type="match status" value="1"/>
</dbReference>
<dbReference type="GO" id="GO:0030145">
    <property type="term" value="F:manganese ion binding"/>
    <property type="evidence" value="ECO:0007669"/>
    <property type="project" value="UniProtKB-UniRule"/>
</dbReference>
<evidence type="ECO:0000256" key="2">
    <source>
        <dbReference type="ARBA" id="ARBA00022679"/>
    </source>
</evidence>
<feature type="domain" description="Thiamine pyrophosphate enzyme N-terminal TPP-binding" evidence="10">
    <location>
        <begin position="47"/>
        <end position="159"/>
    </location>
</feature>
<dbReference type="GO" id="GO:0070204">
    <property type="term" value="F:2-succinyl-5-enolpyruvyl-6-hydroxy-3-cyclohexene-1-carboxylic-acid synthase activity"/>
    <property type="evidence" value="ECO:0007669"/>
    <property type="project" value="UniProtKB-UniRule"/>
</dbReference>
<comment type="pathway">
    <text evidence="7">Quinol/quinone metabolism; 1,4-dihydroxy-2-naphthoate biosynthesis; 1,4-dihydroxy-2-naphthoate from chorismate: step 2/7.</text>
</comment>
<dbReference type="InterPro" id="IPR012001">
    <property type="entry name" value="Thiamin_PyroP_enz_TPP-bd_dom"/>
</dbReference>
<organism evidence="11 12">
    <name type="scientific">Bradymonas sediminis</name>
    <dbReference type="NCBI Taxonomy" id="1548548"/>
    <lineage>
        <taxon>Bacteria</taxon>
        <taxon>Deltaproteobacteria</taxon>
        <taxon>Bradymonadales</taxon>
        <taxon>Bradymonadaceae</taxon>
        <taxon>Bradymonas</taxon>
    </lineage>
</organism>
<evidence type="ECO:0000256" key="5">
    <source>
        <dbReference type="ARBA" id="ARBA00023052"/>
    </source>
</evidence>
<dbReference type="UniPathway" id="UPA00079"/>
<dbReference type="InterPro" id="IPR029035">
    <property type="entry name" value="DHS-like_NAD/FAD-binding_dom"/>
</dbReference>
<keyword evidence="12" id="KW-1185">Reference proteome</keyword>
<dbReference type="Proteomes" id="UP000249799">
    <property type="component" value="Chromosome"/>
</dbReference>
<keyword evidence="4 7" id="KW-0460">Magnesium</keyword>
<name>A0A2Z4FHT4_9DELT</name>
<proteinExistence type="inferred from homology"/>
<dbReference type="SUPFAM" id="SSF52467">
    <property type="entry name" value="DHS-like NAD/FAD-binding domain"/>
    <property type="match status" value="1"/>
</dbReference>
<dbReference type="UniPathway" id="UPA01057">
    <property type="reaction ID" value="UER00164"/>
</dbReference>
<dbReference type="OrthoDB" id="9791859at2"/>
<feature type="domain" description="Thiamine pyrophosphate enzyme TPP-binding" evidence="9">
    <location>
        <begin position="491"/>
        <end position="617"/>
    </location>
</feature>
<keyword evidence="5 7" id="KW-0786">Thiamine pyrophosphate</keyword>
<sequence>MDRNPRKIRAAPARPRSHGFRMTSSTQTRPAQTDALLAPNINTLWSRALIDELARCGLRDICISPGSRSTPLVVQAFEHPDIRDISIVDERSAAFFALGLAKATGRPVALICTSGTAAANYFPAVCEASEADIPLIILSADRPADLHDCGGSQTMDQHKLFGDRIRWFHGFAQPEATASKLTYLRSIACRAFTHAKSGPVHLNIPFRKPLEPIEVPASSPDFVPTELAKTAPVATMGRPDGRPYLQISTGLSAPDSATISALLGRLKTTKRPMILAGADERGAYYRDALRDFAENIGAPIFAEPTSAMRHWNERGPNILSAGDLLFSSPPYTAYSPDETPDLIIRTGRAPLLWALQKWLRNLDGVEQIVVGPTLDLNDPEHFAAQQISCDERNFFEALNARLADGSQTISGSPRWVDTHRQRDTVAADTLSTQLLDITQLNSASIWDTLGQELPEGAGIFVSNSMSTRHLDTYMCRANATLDVHFNRGLNGIDGIIATGLGLAMGRQYEAPNDAAPTVIVIGDVALRHDLSALLLAAEIGVEATVLVVDNAGGAIFDYLPITKFEKVHERHFTTAPPLSVEAMLPGAITRLEANTSEALKEALNESFGTPGLQVIHVKIDPEFDKQTTDALRKRVGAAIASH</sequence>
<dbReference type="KEGG" id="bsed:DN745_03440"/>
<gene>
    <name evidence="7" type="primary">menD</name>
    <name evidence="11" type="ORF">DN745_03440</name>
</gene>
<keyword evidence="2 7" id="KW-0808">Transferase</keyword>
<dbReference type="PANTHER" id="PTHR42916">
    <property type="entry name" value="2-SUCCINYL-5-ENOLPYRUVYL-6-HYDROXY-3-CYCLOHEXENE-1-CARBOXYLATE SYNTHASE"/>
    <property type="match status" value="1"/>
</dbReference>
<dbReference type="CDD" id="cd07037">
    <property type="entry name" value="TPP_PYR_MenD"/>
    <property type="match status" value="1"/>
</dbReference>
<evidence type="ECO:0000256" key="3">
    <source>
        <dbReference type="ARBA" id="ARBA00022723"/>
    </source>
</evidence>
<reference evidence="11 12" key="1">
    <citation type="submission" date="2018-06" db="EMBL/GenBank/DDBJ databases">
        <title>Lujinxingia sediminis gen. nov. sp. nov., a new facultative anaerobic member of the class Deltaproteobacteria, and proposal of Lujinxingaceae fam. nov.</title>
        <authorList>
            <person name="Guo L.-Y."/>
            <person name="Li C.-M."/>
            <person name="Wang S."/>
            <person name="Du Z.-J."/>
        </authorList>
    </citation>
    <scope>NUCLEOTIDE SEQUENCE [LARGE SCALE GENOMIC DNA]</scope>
    <source>
        <strain evidence="11 12">FA350</strain>
    </source>
</reference>
<dbReference type="InterPro" id="IPR029061">
    <property type="entry name" value="THDP-binding"/>
</dbReference>
<dbReference type="EC" id="2.2.1.9" evidence="7"/>
<evidence type="ECO:0000256" key="8">
    <source>
        <dbReference type="SAM" id="MobiDB-lite"/>
    </source>
</evidence>
<evidence type="ECO:0000256" key="6">
    <source>
        <dbReference type="ARBA" id="ARBA00023211"/>
    </source>
</evidence>
<comment type="cofactor">
    <cofactor evidence="7">
        <name>thiamine diphosphate</name>
        <dbReference type="ChEBI" id="CHEBI:58937"/>
    </cofactor>
    <text evidence="7">Binds 1 thiamine pyrophosphate per subunit.</text>
</comment>
<evidence type="ECO:0000313" key="11">
    <source>
        <dbReference type="EMBL" id="AWV88450.1"/>
    </source>
</evidence>
<accession>A0A2Z4FHT4</accession>
<evidence type="ECO:0000259" key="10">
    <source>
        <dbReference type="Pfam" id="PF02776"/>
    </source>
</evidence>
<evidence type="ECO:0000259" key="9">
    <source>
        <dbReference type="Pfam" id="PF02775"/>
    </source>
</evidence>
<keyword evidence="6 7" id="KW-0464">Manganese</keyword>
<dbReference type="AlphaFoldDB" id="A0A2Z4FHT4"/>
<comment type="similarity">
    <text evidence="7">Belongs to the TPP enzyme family. MenD subfamily.</text>
</comment>
<evidence type="ECO:0000256" key="7">
    <source>
        <dbReference type="HAMAP-Rule" id="MF_01659"/>
    </source>
</evidence>
<dbReference type="InterPro" id="IPR011766">
    <property type="entry name" value="TPP_enzyme_TPP-bd"/>
</dbReference>
<dbReference type="Pfam" id="PF02775">
    <property type="entry name" value="TPP_enzyme_C"/>
    <property type="match status" value="1"/>
</dbReference>
<dbReference type="Gene3D" id="3.40.50.1220">
    <property type="entry name" value="TPP-binding domain"/>
    <property type="match status" value="1"/>
</dbReference>
<keyword evidence="1 7" id="KW-0474">Menaquinone biosynthesis</keyword>
<comment type="function">
    <text evidence="7">Catalyzes the thiamine diphosphate-dependent decarboxylation of 2-oxoglutarate and the subsequent addition of the resulting succinic semialdehyde-thiamine pyrophosphate anion to isochorismate to yield 2-succinyl-5-enolpyruvyl-6-hydroxy-3-cyclohexene-1-carboxylate (SEPHCHC).</text>
</comment>
<protein>
    <recommendedName>
        <fullName evidence="7">2-succinyl-5-enolpyruvyl-6-hydroxy-3-cyclohexene-1-carboxylate synthase</fullName>
        <shortName evidence="7">SEPHCHC synthase</shortName>
        <ecNumber evidence="7">2.2.1.9</ecNumber>
    </recommendedName>
    <alternativeName>
        <fullName evidence="7">Menaquinone biosynthesis protein MenD</fullName>
    </alternativeName>
</protein>
<comment type="cofactor">
    <cofactor evidence="7">
        <name>Mg(2+)</name>
        <dbReference type="ChEBI" id="CHEBI:18420"/>
    </cofactor>
    <cofactor evidence="7">
        <name>Mn(2+)</name>
        <dbReference type="ChEBI" id="CHEBI:29035"/>
    </cofactor>
</comment>
<dbReference type="GO" id="GO:0009234">
    <property type="term" value="P:menaquinone biosynthetic process"/>
    <property type="evidence" value="ECO:0007669"/>
    <property type="project" value="UniProtKB-UniRule"/>
</dbReference>
<dbReference type="NCBIfam" id="TIGR00173">
    <property type="entry name" value="menD"/>
    <property type="match status" value="1"/>
</dbReference>
<dbReference type="GO" id="GO:0030976">
    <property type="term" value="F:thiamine pyrophosphate binding"/>
    <property type="evidence" value="ECO:0007669"/>
    <property type="project" value="UniProtKB-UniRule"/>
</dbReference>
<keyword evidence="3 7" id="KW-0479">Metal-binding</keyword>